<dbReference type="EMBL" id="JAEHOE010000169">
    <property type="protein sequence ID" value="KAG2483684.1"/>
    <property type="molecule type" value="Genomic_DNA"/>
</dbReference>
<evidence type="ECO:0000256" key="1">
    <source>
        <dbReference type="PROSITE-ProRule" id="PRU01006"/>
    </source>
</evidence>
<dbReference type="GO" id="GO:0032051">
    <property type="term" value="F:clathrin light chain binding"/>
    <property type="evidence" value="ECO:0007669"/>
    <property type="project" value="TreeGrafter"/>
</dbReference>
<keyword evidence="4" id="KW-1185">Reference proteome</keyword>
<reference evidence="3" key="1">
    <citation type="journal article" date="2020" name="bioRxiv">
        <title>Comparative genomics of Chlamydomonas.</title>
        <authorList>
            <person name="Craig R.J."/>
            <person name="Hasan A.R."/>
            <person name="Ness R.W."/>
            <person name="Keightley P.D."/>
        </authorList>
    </citation>
    <scope>NUCLEOTIDE SEQUENCE</scope>
    <source>
        <strain evidence="3">CCAP 11/70</strain>
    </source>
</reference>
<dbReference type="GO" id="GO:0071439">
    <property type="term" value="C:clathrin complex"/>
    <property type="evidence" value="ECO:0007669"/>
    <property type="project" value="TreeGrafter"/>
</dbReference>
<dbReference type="SUPFAM" id="SSF48371">
    <property type="entry name" value="ARM repeat"/>
    <property type="match status" value="1"/>
</dbReference>
<sequence length="239" mass="26819">MSTAKWDLRAFIYGCDDLDDEEKKLCYDALDREAFSAANKREAFFALDDADIISLGLPLLSTRKALLLAGKHRRGDWPGQGERDRSRPRQPADSTLITNSGAAAVAPSPRLKDRFISPVICFRIMMSVVGAVADYLLGVQKSNHAEVNEAINGLLIEEEDFEGLKHSISTYDNFDQLGLATKLEKHELIEFRRLVAMLYKQNQKWRRAVELAQADGLFRDAMETTAQSGEAELAEELLR</sequence>
<dbReference type="OrthoDB" id="550117at2759"/>
<dbReference type="Pfam" id="PF00637">
    <property type="entry name" value="Clathrin"/>
    <property type="match status" value="1"/>
</dbReference>
<dbReference type="InterPro" id="IPR016024">
    <property type="entry name" value="ARM-type_fold"/>
</dbReference>
<dbReference type="InterPro" id="IPR055358">
    <property type="entry name" value="CHCR"/>
</dbReference>
<dbReference type="GO" id="GO:0006898">
    <property type="term" value="P:receptor-mediated endocytosis"/>
    <property type="evidence" value="ECO:0007669"/>
    <property type="project" value="TreeGrafter"/>
</dbReference>
<dbReference type="Proteomes" id="UP000612055">
    <property type="component" value="Unassembled WGS sequence"/>
</dbReference>
<evidence type="ECO:0000313" key="4">
    <source>
        <dbReference type="Proteomes" id="UP000612055"/>
    </source>
</evidence>
<comment type="caution">
    <text evidence="3">The sequence shown here is derived from an EMBL/GenBank/DDBJ whole genome shotgun (WGS) entry which is preliminary data.</text>
</comment>
<accession>A0A836BQE3</accession>
<dbReference type="GO" id="GO:0005794">
    <property type="term" value="C:Golgi apparatus"/>
    <property type="evidence" value="ECO:0007669"/>
    <property type="project" value="TreeGrafter"/>
</dbReference>
<feature type="region of interest" description="Disordered" evidence="2">
    <location>
        <begin position="74"/>
        <end position="99"/>
    </location>
</feature>
<evidence type="ECO:0000256" key="2">
    <source>
        <dbReference type="SAM" id="MobiDB-lite"/>
    </source>
</evidence>
<dbReference type="Gene3D" id="1.25.40.10">
    <property type="entry name" value="Tetratricopeptide repeat domain"/>
    <property type="match status" value="1"/>
</dbReference>
<name>A0A836BQE3_9CHLO</name>
<evidence type="ECO:0000313" key="3">
    <source>
        <dbReference type="EMBL" id="KAG2483684.1"/>
    </source>
</evidence>
<dbReference type="GO" id="GO:0005886">
    <property type="term" value="C:plasma membrane"/>
    <property type="evidence" value="ECO:0007669"/>
    <property type="project" value="TreeGrafter"/>
</dbReference>
<dbReference type="InterPro" id="IPR011990">
    <property type="entry name" value="TPR-like_helical_dom_sf"/>
</dbReference>
<proteinExistence type="predicted"/>
<gene>
    <name evidence="3" type="ORF">HYH03_017487</name>
</gene>
<organism evidence="3 4">
    <name type="scientific">Edaphochlamys debaryana</name>
    <dbReference type="NCBI Taxonomy" id="47281"/>
    <lineage>
        <taxon>Eukaryota</taxon>
        <taxon>Viridiplantae</taxon>
        <taxon>Chlorophyta</taxon>
        <taxon>core chlorophytes</taxon>
        <taxon>Chlorophyceae</taxon>
        <taxon>CS clade</taxon>
        <taxon>Chlamydomonadales</taxon>
        <taxon>Chlamydomonadales incertae sedis</taxon>
        <taxon>Edaphochlamys</taxon>
    </lineage>
</organism>
<dbReference type="PROSITE" id="PS50236">
    <property type="entry name" value="CHCR"/>
    <property type="match status" value="1"/>
</dbReference>
<protein>
    <submittedName>
        <fullName evidence="3">Uncharacterized protein</fullName>
    </submittedName>
</protein>
<dbReference type="AlphaFoldDB" id="A0A836BQE3"/>
<dbReference type="PANTHER" id="PTHR10292:SF1">
    <property type="entry name" value="CLATHRIN HEAVY CHAIN"/>
    <property type="match status" value="1"/>
</dbReference>
<dbReference type="InterPro" id="IPR000547">
    <property type="entry name" value="Clathrin_H-chain/VPS_repeat"/>
</dbReference>
<dbReference type="GO" id="GO:0006886">
    <property type="term" value="P:intracellular protein transport"/>
    <property type="evidence" value="ECO:0007669"/>
    <property type="project" value="UniProtKB-UniRule"/>
</dbReference>
<feature type="repeat" description="CHCR" evidence="1">
    <location>
        <begin position="108"/>
        <end position="239"/>
    </location>
</feature>
<dbReference type="GO" id="GO:0009506">
    <property type="term" value="C:plasmodesma"/>
    <property type="evidence" value="ECO:0007669"/>
    <property type="project" value="TreeGrafter"/>
</dbReference>
<dbReference type="PANTHER" id="PTHR10292">
    <property type="entry name" value="CLATHRIN HEAVY CHAIN RELATED"/>
    <property type="match status" value="1"/>
</dbReference>
<dbReference type="GO" id="GO:0009507">
    <property type="term" value="C:chloroplast"/>
    <property type="evidence" value="ECO:0007669"/>
    <property type="project" value="TreeGrafter"/>
</dbReference>